<keyword evidence="3" id="KW-1185">Reference proteome</keyword>
<name>A0ABY6UUW3_BIOOC</name>
<evidence type="ECO:0000256" key="1">
    <source>
        <dbReference type="SAM" id="MobiDB-lite"/>
    </source>
</evidence>
<reference evidence="2 3" key="1">
    <citation type="submission" date="2019-06" db="EMBL/GenBank/DDBJ databases">
        <authorList>
            <person name="Broberg M."/>
        </authorList>
    </citation>
    <scope>NUCLEOTIDE SEQUENCE [LARGE SCALE GENOMIC DNA]</scope>
</reference>
<dbReference type="InterPro" id="IPR011990">
    <property type="entry name" value="TPR-like_helical_dom_sf"/>
</dbReference>
<gene>
    <name evidence="2" type="ORF">CLO192961_LOCUS403314</name>
</gene>
<feature type="region of interest" description="Disordered" evidence="1">
    <location>
        <begin position="493"/>
        <end position="537"/>
    </location>
</feature>
<dbReference type="Proteomes" id="UP000766486">
    <property type="component" value="Unassembled WGS sequence"/>
</dbReference>
<evidence type="ECO:0008006" key="4">
    <source>
        <dbReference type="Google" id="ProtNLM"/>
    </source>
</evidence>
<feature type="compositionally biased region" description="Polar residues" evidence="1">
    <location>
        <begin position="514"/>
        <end position="524"/>
    </location>
</feature>
<comment type="caution">
    <text evidence="2">The sequence shown here is derived from an EMBL/GenBank/DDBJ whole genome shotgun (WGS) entry which is preliminary data.</text>
</comment>
<protein>
    <recommendedName>
        <fullName evidence="4">Clr5 domain-containing protein</fullName>
    </recommendedName>
</protein>
<organism evidence="2 3">
    <name type="scientific">Bionectria ochroleuca</name>
    <name type="common">Gliocladium roseum</name>
    <dbReference type="NCBI Taxonomy" id="29856"/>
    <lineage>
        <taxon>Eukaryota</taxon>
        <taxon>Fungi</taxon>
        <taxon>Dikarya</taxon>
        <taxon>Ascomycota</taxon>
        <taxon>Pezizomycotina</taxon>
        <taxon>Sordariomycetes</taxon>
        <taxon>Hypocreomycetidae</taxon>
        <taxon>Hypocreales</taxon>
        <taxon>Bionectriaceae</taxon>
        <taxon>Clonostachys</taxon>
    </lineage>
</organism>
<accession>A0ABY6UUW3</accession>
<dbReference type="Gene3D" id="1.25.40.10">
    <property type="entry name" value="Tetratricopeptide repeat domain"/>
    <property type="match status" value="1"/>
</dbReference>
<evidence type="ECO:0000313" key="2">
    <source>
        <dbReference type="EMBL" id="VUC35168.1"/>
    </source>
</evidence>
<dbReference type="EMBL" id="CABFNS010000904">
    <property type="protein sequence ID" value="VUC35168.1"/>
    <property type="molecule type" value="Genomic_DNA"/>
</dbReference>
<sequence>MHKPARLPTSALRAELQRDFYNLTETTFDPWLLNQVTGGPRLAAAYEEVADHMSRRDPLSKLHLRNFAKNTRKIVEKLLLRANARSSDLIPSESYNEAMRLLNSGYPNYQLRSVDVEAAKLNTVRLNQANRVAINNDTIGIKEKIGRVCYNLLISVYPPDMHTFNSLIIELNGMHLTPFSERIVHGFFWDTYLKPAPSTFAAILAHYSLTRNHGMFMRTIACIVGLDARSGAKFHIDAALDDPLYRGWAMNTRDRTMVGDYIYEHLPLNRLVVEEILRGLIRFHMIQEALVLFTTCIRRGVALTTTTIRQVFDACVLTLDWSAGVTLFQQISTHNHVWKALLRLCDLETRAHVIDRAWSILDMVGFGGRSRQISPERLAGVDLSGNKLLKLKHKFSSSAGNLPERLQPQRQRGSLELDEDMRQFYSRTMQIECLWKELDRVRKTLVSIERKCWKYLFSPEARVWREGHDALEKSSSLFTEIQESLEQWDLTGQNLNLERPQSPGVSERLHTSEATRPGNETQAHTPLLPDLIASSTG</sequence>
<evidence type="ECO:0000313" key="3">
    <source>
        <dbReference type="Proteomes" id="UP000766486"/>
    </source>
</evidence>
<proteinExistence type="predicted"/>